<proteinExistence type="inferred from homology"/>
<dbReference type="RefSeq" id="WP_338247272.1">
    <property type="nucleotide sequence ID" value="NZ_BSRI01000001.1"/>
</dbReference>
<organism evidence="4 5">
    <name type="scientific">Dictyobacter halimunensis</name>
    <dbReference type="NCBI Taxonomy" id="3026934"/>
    <lineage>
        <taxon>Bacteria</taxon>
        <taxon>Bacillati</taxon>
        <taxon>Chloroflexota</taxon>
        <taxon>Ktedonobacteria</taxon>
        <taxon>Ktedonobacterales</taxon>
        <taxon>Dictyobacteraceae</taxon>
        <taxon>Dictyobacter</taxon>
    </lineage>
</organism>
<sequence>MMRRQFCHTYTARYDEGDCYGHLTPTAFLRYMQDIASLDAEDIQLPGDGYWIIKRTVIDFAAPVQMHTRLEMQTYGMGFSRITAQRGYEARIAGAPQDQPVISAHSLWVYVDKRGRPTRLPEGTAAIWLPDGPVAPSPEAPFAPVPQGAPETATYRVRFSDTDLMKHMNNAAYVEILDNAAWELYTRAGITPETAVLTASQYDIEYLESALLGENLEIRTWFDDFPSADRSFTRYQQVWRGDTLLARARSNWLYSLADSLTHSEAEGH</sequence>
<dbReference type="PANTHER" id="PTHR31793">
    <property type="entry name" value="4-HYDROXYBENZOYL-COA THIOESTERASE FAMILY MEMBER"/>
    <property type="match status" value="1"/>
</dbReference>
<protein>
    <recommendedName>
        <fullName evidence="3">Acyl-ACP thioesterase N-terminal hotdog domain-containing protein</fullName>
    </recommendedName>
</protein>
<dbReference type="Proteomes" id="UP001344906">
    <property type="component" value="Unassembled WGS sequence"/>
</dbReference>
<dbReference type="CDD" id="cd00586">
    <property type="entry name" value="4HBT"/>
    <property type="match status" value="2"/>
</dbReference>
<comment type="caution">
    <text evidence="4">The sequence shown here is derived from an EMBL/GenBank/DDBJ whole genome shotgun (WGS) entry which is preliminary data.</text>
</comment>
<dbReference type="Pfam" id="PF13279">
    <property type="entry name" value="4HBT_2"/>
    <property type="match status" value="1"/>
</dbReference>
<evidence type="ECO:0000259" key="3">
    <source>
        <dbReference type="Pfam" id="PF01643"/>
    </source>
</evidence>
<evidence type="ECO:0000256" key="1">
    <source>
        <dbReference type="ARBA" id="ARBA00005953"/>
    </source>
</evidence>
<reference evidence="4 5" key="1">
    <citation type="submission" date="2023-02" db="EMBL/GenBank/DDBJ databases">
        <title>Dictyobacter halimunensis sp. nov., a new member of the class Ktedonobacteria from forest soil in a geothermal area.</title>
        <authorList>
            <person name="Rachmania M.K."/>
            <person name="Ningsih F."/>
            <person name="Sakai Y."/>
            <person name="Yabe S."/>
            <person name="Yokota A."/>
            <person name="Sjamsuridzal W."/>
        </authorList>
    </citation>
    <scope>NUCLEOTIDE SEQUENCE [LARGE SCALE GENOMIC DNA]</scope>
    <source>
        <strain evidence="4 5">S3.2.2.5</strain>
    </source>
</reference>
<dbReference type="InterPro" id="IPR002864">
    <property type="entry name" value="Acyl-ACP_thioesterase_NHD"/>
</dbReference>
<gene>
    <name evidence="4" type="ORF">KDH_04130</name>
</gene>
<evidence type="ECO:0000313" key="5">
    <source>
        <dbReference type="Proteomes" id="UP001344906"/>
    </source>
</evidence>
<name>A0ABQ6FHN1_9CHLR</name>
<dbReference type="InterPro" id="IPR050563">
    <property type="entry name" value="4-hydroxybenzoyl-CoA_TE"/>
</dbReference>
<dbReference type="Pfam" id="PF01643">
    <property type="entry name" value="Acyl-ACP_TE"/>
    <property type="match status" value="1"/>
</dbReference>
<dbReference type="PANTHER" id="PTHR31793:SF27">
    <property type="entry name" value="NOVEL THIOESTERASE SUPERFAMILY DOMAIN AND SAPOSIN A-TYPE DOMAIN CONTAINING PROTEIN (0610012H03RIK)"/>
    <property type="match status" value="1"/>
</dbReference>
<keyword evidence="2" id="KW-0378">Hydrolase</keyword>
<dbReference type="SUPFAM" id="SSF54637">
    <property type="entry name" value="Thioesterase/thiol ester dehydrase-isomerase"/>
    <property type="match status" value="2"/>
</dbReference>
<evidence type="ECO:0000313" key="4">
    <source>
        <dbReference type="EMBL" id="GLV53560.1"/>
    </source>
</evidence>
<feature type="domain" description="Acyl-ACP thioesterase N-terminal hotdog" evidence="3">
    <location>
        <begin position="5"/>
        <end position="116"/>
    </location>
</feature>
<dbReference type="EMBL" id="BSRI01000001">
    <property type="protein sequence ID" value="GLV53560.1"/>
    <property type="molecule type" value="Genomic_DNA"/>
</dbReference>
<comment type="similarity">
    <text evidence="1">Belongs to the 4-hydroxybenzoyl-CoA thioesterase family.</text>
</comment>
<dbReference type="Gene3D" id="3.10.129.10">
    <property type="entry name" value="Hotdog Thioesterase"/>
    <property type="match status" value="2"/>
</dbReference>
<accession>A0ABQ6FHN1</accession>
<evidence type="ECO:0000256" key="2">
    <source>
        <dbReference type="ARBA" id="ARBA00022801"/>
    </source>
</evidence>
<keyword evidence="5" id="KW-1185">Reference proteome</keyword>
<dbReference type="InterPro" id="IPR029069">
    <property type="entry name" value="HotDog_dom_sf"/>
</dbReference>